<dbReference type="RefSeq" id="WP_252622942.1">
    <property type="nucleotide sequence ID" value="NZ_CP099490.1"/>
</dbReference>
<evidence type="ECO:0000256" key="1">
    <source>
        <dbReference type="SAM" id="MobiDB-lite"/>
    </source>
</evidence>
<keyword evidence="2" id="KW-0732">Signal</keyword>
<sequence length="271" mass="27411">MRRLLAAAAAAAVLLSACGDDAQDRAPADPTTTTESTATATTTEIADEAPTSAAPTTVTPTSASAETTTAEPAPEAAPAPTTAAPARPAVTACDDDGLSQDILGFPGGVSVDFCEDGWAFAAYPNAPGAPEFIAEQVDGRWFHAVAMGDPVCQDDLSARGAPAAVSKLLPPCVDAPAPTAGPTGSPTDPVAACVVSTKEYGDTHADLVAVTCDGARAEWGLAEANTEPSWTIPWVTPTGWECFVTPYDATSKAAGSCYGPDGTAYFTLYLP</sequence>
<feature type="region of interest" description="Disordered" evidence="1">
    <location>
        <begin position="21"/>
        <end position="92"/>
    </location>
</feature>
<feature type="chain" id="PRO_5047312049" evidence="2">
    <location>
        <begin position="23"/>
        <end position="271"/>
    </location>
</feature>
<keyword evidence="4" id="KW-1185">Reference proteome</keyword>
<feature type="signal peptide" evidence="2">
    <location>
        <begin position="1"/>
        <end position="22"/>
    </location>
</feature>
<evidence type="ECO:0000256" key="2">
    <source>
        <dbReference type="SAM" id="SignalP"/>
    </source>
</evidence>
<protein>
    <submittedName>
        <fullName evidence="3">Uncharacterized protein</fullName>
    </submittedName>
</protein>
<proteinExistence type="predicted"/>
<gene>
    <name evidence="3" type="ORF">NF557_06855</name>
</gene>
<dbReference type="PROSITE" id="PS51257">
    <property type="entry name" value="PROKAR_LIPOPROTEIN"/>
    <property type="match status" value="1"/>
</dbReference>
<dbReference type="EMBL" id="CP099490">
    <property type="protein sequence ID" value="USQ77617.1"/>
    <property type="molecule type" value="Genomic_DNA"/>
</dbReference>
<evidence type="ECO:0000313" key="3">
    <source>
        <dbReference type="EMBL" id="USQ77617.1"/>
    </source>
</evidence>
<reference evidence="3" key="1">
    <citation type="submission" date="2022-06" db="EMBL/GenBank/DDBJ databases">
        <title>Ornithinimicrobium JY.X270.</title>
        <authorList>
            <person name="Huang Y."/>
        </authorList>
    </citation>
    <scope>NUCLEOTIDE SEQUENCE</scope>
    <source>
        <strain evidence="3">JY.X270</strain>
    </source>
</reference>
<feature type="compositionally biased region" description="Low complexity" evidence="1">
    <location>
        <begin position="28"/>
        <end position="92"/>
    </location>
</feature>
<evidence type="ECO:0000313" key="4">
    <source>
        <dbReference type="Proteomes" id="UP001056535"/>
    </source>
</evidence>
<organism evidence="3 4">
    <name type="scientific">Ornithinimicrobium cryptoxanthini</name>
    <dbReference type="NCBI Taxonomy" id="2934161"/>
    <lineage>
        <taxon>Bacteria</taxon>
        <taxon>Bacillati</taxon>
        <taxon>Actinomycetota</taxon>
        <taxon>Actinomycetes</taxon>
        <taxon>Micrococcales</taxon>
        <taxon>Ornithinimicrobiaceae</taxon>
        <taxon>Ornithinimicrobium</taxon>
    </lineage>
</organism>
<name>A0ABY4YLE6_9MICO</name>
<dbReference type="Proteomes" id="UP001056535">
    <property type="component" value="Chromosome"/>
</dbReference>
<accession>A0ABY4YLE6</accession>